<dbReference type="GO" id="GO:0005811">
    <property type="term" value="C:lipid droplet"/>
    <property type="evidence" value="ECO:0007669"/>
    <property type="project" value="UniProtKB-SubCell"/>
</dbReference>
<reference evidence="10" key="2">
    <citation type="submission" date="2025-08" db="UniProtKB">
        <authorList>
            <consortium name="Ensembl"/>
        </authorList>
    </citation>
    <scope>IDENTIFICATION</scope>
</reference>
<keyword evidence="7 9" id="KW-1133">Transmembrane helix</keyword>
<evidence type="ECO:0000256" key="2">
    <source>
        <dbReference type="ARBA" id="ARBA00004502"/>
    </source>
</evidence>
<evidence type="ECO:0000256" key="8">
    <source>
        <dbReference type="ARBA" id="ARBA00023136"/>
    </source>
</evidence>
<feature type="transmembrane region" description="Helical" evidence="9">
    <location>
        <begin position="74"/>
        <end position="94"/>
    </location>
</feature>
<dbReference type="AlphaFoldDB" id="A0A4W5RG06"/>
<dbReference type="PANTHER" id="PTHR14275">
    <property type="entry name" value="PROMETHIN"/>
    <property type="match status" value="1"/>
</dbReference>
<evidence type="ECO:0000256" key="5">
    <source>
        <dbReference type="ARBA" id="ARBA00022692"/>
    </source>
</evidence>
<name>A0A4W5RG06_9TELE</name>
<dbReference type="STRING" id="62062.ENSHHUP00000088816"/>
<feature type="transmembrane region" description="Helical" evidence="9">
    <location>
        <begin position="130"/>
        <end position="152"/>
    </location>
</feature>
<evidence type="ECO:0000256" key="3">
    <source>
        <dbReference type="ARBA" id="ARBA00007618"/>
    </source>
</evidence>
<dbReference type="GeneTree" id="ENSGT00390000006420"/>
<evidence type="ECO:0000256" key="9">
    <source>
        <dbReference type="SAM" id="Phobius"/>
    </source>
</evidence>
<reference evidence="11" key="1">
    <citation type="submission" date="2018-06" db="EMBL/GenBank/DDBJ databases">
        <title>Genome assembly of Danube salmon.</title>
        <authorList>
            <person name="Macqueen D.J."/>
            <person name="Gundappa M.K."/>
        </authorList>
    </citation>
    <scope>NUCLEOTIDE SEQUENCE [LARGE SCALE GENOMIC DNA]</scope>
</reference>
<sequence>MIIGVRCLTVFPCSQKRKEERNQTMECNNVTTIPKGLLQLRGSLSSMMDSLYYGPKVAELMNTSMGQYLNGHPFLALAVLVFGAMATVPIGIFLTFATVTFIGATVGLVLLEVFLLSLGGVSLLCVLSALAILAILVSLVLGACYITSYNVLNFYYSQRASKYRVTRLEPATNITVMEEDREEYEEAYGKPEV</sequence>
<dbReference type="Ensembl" id="ENSHHUT00000091574.1">
    <property type="protein sequence ID" value="ENSHHUP00000088816.1"/>
    <property type="gene ID" value="ENSHHUG00000051313.1"/>
</dbReference>
<dbReference type="PANTHER" id="PTHR14275:SF0">
    <property type="entry name" value="LIPID DROPLET ASSEMBLY FACTOR 1"/>
    <property type="match status" value="1"/>
</dbReference>
<reference evidence="10" key="3">
    <citation type="submission" date="2025-09" db="UniProtKB">
        <authorList>
            <consortium name="Ensembl"/>
        </authorList>
    </citation>
    <scope>IDENTIFICATION</scope>
</reference>
<comment type="similarity">
    <text evidence="3">Belongs to the LDAF1 family.</text>
</comment>
<evidence type="ECO:0000313" key="11">
    <source>
        <dbReference type="Proteomes" id="UP000314982"/>
    </source>
</evidence>
<evidence type="ECO:0008006" key="12">
    <source>
        <dbReference type="Google" id="ProtNLM"/>
    </source>
</evidence>
<evidence type="ECO:0000256" key="4">
    <source>
        <dbReference type="ARBA" id="ARBA00022677"/>
    </source>
</evidence>
<organism evidence="10 11">
    <name type="scientific">Hucho hucho</name>
    <name type="common">huchen</name>
    <dbReference type="NCBI Taxonomy" id="62062"/>
    <lineage>
        <taxon>Eukaryota</taxon>
        <taxon>Metazoa</taxon>
        <taxon>Chordata</taxon>
        <taxon>Craniata</taxon>
        <taxon>Vertebrata</taxon>
        <taxon>Euteleostomi</taxon>
        <taxon>Actinopterygii</taxon>
        <taxon>Neopterygii</taxon>
        <taxon>Teleostei</taxon>
        <taxon>Protacanthopterygii</taxon>
        <taxon>Salmoniformes</taxon>
        <taxon>Salmonidae</taxon>
        <taxon>Salmoninae</taxon>
        <taxon>Hucho</taxon>
    </lineage>
</organism>
<comment type="subcellular location">
    <subcellularLocation>
        <location evidence="1">Endoplasmic reticulum membrane</location>
        <topology evidence="1">Multi-pass membrane protein</topology>
    </subcellularLocation>
    <subcellularLocation>
        <location evidence="2">Lipid droplet</location>
    </subcellularLocation>
</comment>
<keyword evidence="6" id="KW-0256">Endoplasmic reticulum</keyword>
<dbReference type="GO" id="GO:0005789">
    <property type="term" value="C:endoplasmic reticulum membrane"/>
    <property type="evidence" value="ECO:0007669"/>
    <property type="project" value="UniProtKB-SubCell"/>
</dbReference>
<dbReference type="Pfam" id="PF16015">
    <property type="entry name" value="Promethin"/>
    <property type="match status" value="1"/>
</dbReference>
<evidence type="ECO:0000256" key="6">
    <source>
        <dbReference type="ARBA" id="ARBA00022824"/>
    </source>
</evidence>
<protein>
    <recommendedName>
        <fullName evidence="12">Transmembrane protein 159</fullName>
    </recommendedName>
</protein>
<dbReference type="Proteomes" id="UP000314982">
    <property type="component" value="Unassembled WGS sequence"/>
</dbReference>
<evidence type="ECO:0000313" key="10">
    <source>
        <dbReference type="Ensembl" id="ENSHHUP00000088816.1"/>
    </source>
</evidence>
<dbReference type="InterPro" id="IPR029709">
    <property type="entry name" value="LDAF1"/>
</dbReference>
<evidence type="ECO:0000256" key="1">
    <source>
        <dbReference type="ARBA" id="ARBA00004477"/>
    </source>
</evidence>
<keyword evidence="4" id="KW-0551">Lipid droplet</keyword>
<keyword evidence="11" id="KW-1185">Reference proteome</keyword>
<keyword evidence="8 9" id="KW-0472">Membrane</keyword>
<proteinExistence type="inferred from homology"/>
<evidence type="ECO:0000256" key="7">
    <source>
        <dbReference type="ARBA" id="ARBA00022989"/>
    </source>
</evidence>
<accession>A0A4W5RG06</accession>
<feature type="transmembrane region" description="Helical" evidence="9">
    <location>
        <begin position="101"/>
        <end position="124"/>
    </location>
</feature>
<keyword evidence="5 9" id="KW-0812">Transmembrane</keyword>